<accession>A0AB38UWJ9</accession>
<gene>
    <name evidence="1" type="ORF">LAUMK42_03712</name>
    <name evidence="2" type="ORF">LAUMK4_03659</name>
</gene>
<evidence type="ECO:0000313" key="1">
    <source>
        <dbReference type="EMBL" id="VAZ84885.1"/>
    </source>
</evidence>
<name>A0AB38UWJ9_9MYCO</name>
<evidence type="ECO:0000313" key="4">
    <source>
        <dbReference type="Proteomes" id="UP000279331"/>
    </source>
</evidence>
<proteinExistence type="predicted"/>
<reference evidence="3 4" key="1">
    <citation type="submission" date="2018-09" db="EMBL/GenBank/DDBJ databases">
        <authorList>
            <person name="Tagini F."/>
        </authorList>
    </citation>
    <scope>NUCLEOTIDE SEQUENCE [LARGE SCALE GENOMIC DNA]</scope>
    <source>
        <strain evidence="2 3">MK4</strain>
        <strain evidence="1 4">MK42</strain>
    </source>
</reference>
<dbReference type="Proteomes" id="UP000279331">
    <property type="component" value="Unassembled WGS sequence"/>
</dbReference>
<protein>
    <submittedName>
        <fullName evidence="1">Uncharacterized protein</fullName>
    </submittedName>
</protein>
<keyword evidence="3" id="KW-1185">Reference proteome</keyword>
<evidence type="ECO:0000313" key="3">
    <source>
        <dbReference type="Proteomes" id="UP000271464"/>
    </source>
</evidence>
<dbReference type="EMBL" id="UPHM01000100">
    <property type="protein sequence ID" value="VAZ96852.1"/>
    <property type="molecule type" value="Genomic_DNA"/>
</dbReference>
<comment type="caution">
    <text evidence="1">The sequence shown here is derived from an EMBL/GenBank/DDBJ whole genome shotgun (WGS) entry which is preliminary data.</text>
</comment>
<evidence type="ECO:0000313" key="2">
    <source>
        <dbReference type="EMBL" id="VAZ96852.1"/>
    </source>
</evidence>
<sequence length="64" mass="7229">MAKAGLLSPSYPQFRPFPQAYLARALAGAVSRWFVGDPGLNGHQREYYLAPMGHEWERNVESHV</sequence>
<dbReference type="AlphaFoldDB" id="A0AB38UWJ9"/>
<organism evidence="1 4">
    <name type="scientific">Mycobacterium persicum</name>
    <dbReference type="NCBI Taxonomy" id="1487726"/>
    <lineage>
        <taxon>Bacteria</taxon>
        <taxon>Bacillati</taxon>
        <taxon>Actinomycetota</taxon>
        <taxon>Actinomycetes</taxon>
        <taxon>Mycobacteriales</taxon>
        <taxon>Mycobacteriaceae</taxon>
        <taxon>Mycobacterium</taxon>
    </lineage>
</organism>
<dbReference type="EMBL" id="UPHL01000103">
    <property type="protein sequence ID" value="VAZ84885.1"/>
    <property type="molecule type" value="Genomic_DNA"/>
</dbReference>
<dbReference type="Proteomes" id="UP000271464">
    <property type="component" value="Unassembled WGS sequence"/>
</dbReference>